<evidence type="ECO:0000313" key="9">
    <source>
        <dbReference type="Proteomes" id="UP000438182"/>
    </source>
</evidence>
<dbReference type="GO" id="GO:0031405">
    <property type="term" value="F:lipoic acid binding"/>
    <property type="evidence" value="ECO:0007669"/>
    <property type="project" value="TreeGrafter"/>
</dbReference>
<feature type="domain" description="Peripheral subunit-binding (PSBD)" evidence="7">
    <location>
        <begin position="94"/>
        <end position="131"/>
    </location>
</feature>
<feature type="compositionally biased region" description="Basic and acidic residues" evidence="6">
    <location>
        <begin position="42"/>
        <end position="51"/>
    </location>
</feature>
<keyword evidence="9" id="KW-1185">Reference proteome</keyword>
<evidence type="ECO:0000256" key="3">
    <source>
        <dbReference type="ARBA" id="ARBA00022679"/>
    </source>
</evidence>
<evidence type="ECO:0000256" key="2">
    <source>
        <dbReference type="ARBA" id="ARBA00007317"/>
    </source>
</evidence>
<evidence type="ECO:0000313" key="8">
    <source>
        <dbReference type="EMBL" id="MWB98227.1"/>
    </source>
</evidence>
<dbReference type="InterPro" id="IPR050743">
    <property type="entry name" value="2-oxoacid_DH_E2_comp"/>
</dbReference>
<feature type="compositionally biased region" description="Pro residues" evidence="6">
    <location>
        <begin position="1"/>
        <end position="12"/>
    </location>
</feature>
<dbReference type="PANTHER" id="PTHR43178">
    <property type="entry name" value="DIHYDROLIPOAMIDE ACETYLTRANSFERASE COMPONENT OF PYRUVATE DEHYDROGENASE COMPLEX"/>
    <property type="match status" value="1"/>
</dbReference>
<dbReference type="AlphaFoldDB" id="A0A6I4P478"/>
<keyword evidence="4" id="KW-0450">Lipoyl</keyword>
<dbReference type="SUPFAM" id="SSF52777">
    <property type="entry name" value="CoA-dependent acyltransferases"/>
    <property type="match status" value="1"/>
</dbReference>
<dbReference type="Pfam" id="PF02817">
    <property type="entry name" value="E3_binding"/>
    <property type="match status" value="1"/>
</dbReference>
<dbReference type="PANTHER" id="PTHR43178:SF5">
    <property type="entry name" value="LIPOAMIDE ACYLTRANSFERASE COMPONENT OF BRANCHED-CHAIN ALPHA-KETO ACID DEHYDROGENASE COMPLEX, MITOCHONDRIAL"/>
    <property type="match status" value="1"/>
</dbReference>
<dbReference type="InterPro" id="IPR001078">
    <property type="entry name" value="2-oxoacid_DH_actylTfrase"/>
</dbReference>
<dbReference type="EMBL" id="WSTA01000021">
    <property type="protein sequence ID" value="MWB98227.1"/>
    <property type="molecule type" value="Genomic_DNA"/>
</dbReference>
<accession>A0A6I4P478</accession>
<dbReference type="GO" id="GO:0005737">
    <property type="term" value="C:cytoplasm"/>
    <property type="evidence" value="ECO:0007669"/>
    <property type="project" value="TreeGrafter"/>
</dbReference>
<reference evidence="8 9" key="1">
    <citation type="submission" date="2019-12" db="EMBL/GenBank/DDBJ databases">
        <authorList>
            <person name="Kim Y.S."/>
        </authorList>
    </citation>
    <scope>NUCLEOTIDE SEQUENCE [LARGE SCALE GENOMIC DNA]</scope>
    <source>
        <strain evidence="8 9">MMS17-SY077</strain>
    </source>
</reference>
<organism evidence="8 9">
    <name type="scientific">Agromyces seonyuensis</name>
    <dbReference type="NCBI Taxonomy" id="2662446"/>
    <lineage>
        <taxon>Bacteria</taxon>
        <taxon>Bacillati</taxon>
        <taxon>Actinomycetota</taxon>
        <taxon>Actinomycetes</taxon>
        <taxon>Micrococcales</taxon>
        <taxon>Microbacteriaceae</taxon>
        <taxon>Agromyces</taxon>
    </lineage>
</organism>
<gene>
    <name evidence="8" type="ORF">GB864_06650</name>
</gene>
<dbReference type="Pfam" id="PF00198">
    <property type="entry name" value="2-oxoacid_dh"/>
    <property type="match status" value="1"/>
</dbReference>
<feature type="region of interest" description="Disordered" evidence="6">
    <location>
        <begin position="1"/>
        <end position="62"/>
    </location>
</feature>
<dbReference type="InterPro" id="IPR036625">
    <property type="entry name" value="E3-bd_dom_sf"/>
</dbReference>
<feature type="compositionally biased region" description="Low complexity" evidence="6">
    <location>
        <begin position="52"/>
        <end position="62"/>
    </location>
</feature>
<dbReference type="FunFam" id="3.30.559.10:FF:000007">
    <property type="entry name" value="Dihydrolipoamide acetyltransferase component of pyruvate dehydrogenase complex"/>
    <property type="match status" value="1"/>
</dbReference>
<comment type="cofactor">
    <cofactor evidence="1">
        <name>(R)-lipoate</name>
        <dbReference type="ChEBI" id="CHEBI:83088"/>
    </cofactor>
</comment>
<comment type="similarity">
    <text evidence="2">Belongs to the 2-oxoacid dehydrogenase family.</text>
</comment>
<dbReference type="GO" id="GO:0016407">
    <property type="term" value="F:acetyltransferase activity"/>
    <property type="evidence" value="ECO:0007669"/>
    <property type="project" value="TreeGrafter"/>
</dbReference>
<evidence type="ECO:0000256" key="4">
    <source>
        <dbReference type="ARBA" id="ARBA00022823"/>
    </source>
</evidence>
<sequence length="376" mass="39558">PAPAAEPAPAPAPAAAEEGGGAVLVGHGTSGLPESRRRRRHPEASVAHDRFAPAVPDAPEPAVAPAAASDALAAAVAQAVPARTTQGSAGYPVLAKPPIRKLAKDLGVELARVSPTGERGEVTREDVIREANQASVFRNITTPDVPSGREERIPVKGVRKAIAQAMVSSAYSAPHVSVFVDVDATRTMEYVKRLKASPDYATVKVSPLLVMAKAIIWAVRRNPSVNAQWTDSEIIVKHYVNLGVAAATPRGLIVPNVKDAQSMSMVELATALEQLTLTAREGRTQPAEMQHGTITVTNIGVFGMDTGTPILNPGEVAIVALGTIKQKPWVVDGEVRPRFVTTVGASFDHRVVDGDVASRFLADVASIIEEPALLLE</sequence>
<name>A0A6I4P478_9MICO</name>
<evidence type="ECO:0000256" key="6">
    <source>
        <dbReference type="SAM" id="MobiDB-lite"/>
    </source>
</evidence>
<feature type="non-terminal residue" evidence="8">
    <location>
        <position position="1"/>
    </location>
</feature>
<dbReference type="InterPro" id="IPR004167">
    <property type="entry name" value="PSBD"/>
</dbReference>
<evidence type="ECO:0000256" key="5">
    <source>
        <dbReference type="ARBA" id="ARBA00023315"/>
    </source>
</evidence>
<dbReference type="PROSITE" id="PS51826">
    <property type="entry name" value="PSBD"/>
    <property type="match status" value="1"/>
</dbReference>
<keyword evidence="3" id="KW-0808">Transferase</keyword>
<dbReference type="InterPro" id="IPR023213">
    <property type="entry name" value="CAT-like_dom_sf"/>
</dbReference>
<dbReference type="RefSeq" id="WP_160423566.1">
    <property type="nucleotide sequence ID" value="NZ_WSTA01000021.1"/>
</dbReference>
<evidence type="ECO:0000259" key="7">
    <source>
        <dbReference type="PROSITE" id="PS51826"/>
    </source>
</evidence>
<evidence type="ECO:0000256" key="1">
    <source>
        <dbReference type="ARBA" id="ARBA00001938"/>
    </source>
</evidence>
<dbReference type="SUPFAM" id="SSF47005">
    <property type="entry name" value="Peripheral subunit-binding domain of 2-oxo acid dehydrogenase complex"/>
    <property type="match status" value="1"/>
</dbReference>
<comment type="caution">
    <text evidence="8">The sequence shown here is derived from an EMBL/GenBank/DDBJ whole genome shotgun (WGS) entry which is preliminary data.</text>
</comment>
<keyword evidence="5" id="KW-0012">Acyltransferase</keyword>
<dbReference type="Proteomes" id="UP000438182">
    <property type="component" value="Unassembled WGS sequence"/>
</dbReference>
<proteinExistence type="inferred from homology"/>
<protein>
    <submittedName>
        <fullName evidence="8">2-oxo acid dehydrogenase subunit E2</fullName>
    </submittedName>
</protein>
<dbReference type="Gene3D" id="4.10.320.10">
    <property type="entry name" value="E3-binding domain"/>
    <property type="match status" value="1"/>
</dbReference>
<dbReference type="Gene3D" id="3.30.559.10">
    <property type="entry name" value="Chloramphenicol acetyltransferase-like domain"/>
    <property type="match status" value="1"/>
</dbReference>